<gene>
    <name evidence="11" type="ORF">NKR19_g3718</name>
</gene>
<evidence type="ECO:0000313" key="11">
    <source>
        <dbReference type="EMBL" id="KAJ9158007.1"/>
    </source>
</evidence>
<evidence type="ECO:0000256" key="2">
    <source>
        <dbReference type="ARBA" id="ARBA00006044"/>
    </source>
</evidence>
<keyword evidence="8 9" id="KW-0624">Polysaccharide degradation</keyword>
<keyword evidence="5" id="KW-0325">Glycoprotein</keyword>
<evidence type="ECO:0000256" key="8">
    <source>
        <dbReference type="ARBA" id="ARBA00023326"/>
    </source>
</evidence>
<evidence type="ECO:0000256" key="9">
    <source>
        <dbReference type="RuleBase" id="RU361164"/>
    </source>
</evidence>
<accession>A0AA38SGA6</accession>
<reference evidence="11" key="1">
    <citation type="submission" date="2022-07" db="EMBL/GenBank/DDBJ databases">
        <title>Fungi with potential for degradation of polypropylene.</title>
        <authorList>
            <person name="Gostincar C."/>
        </authorList>
    </citation>
    <scope>NUCLEOTIDE SEQUENCE</scope>
    <source>
        <strain evidence="11">EXF-13287</strain>
    </source>
</reference>
<feature type="signal peptide" evidence="10">
    <location>
        <begin position="1"/>
        <end position="18"/>
    </location>
</feature>
<keyword evidence="12" id="KW-1185">Reference proteome</keyword>
<dbReference type="Proteomes" id="UP001174691">
    <property type="component" value="Unassembled WGS sequence"/>
</dbReference>
<proteinExistence type="inferred from homology"/>
<comment type="catalytic activity">
    <reaction evidence="1">
        <text>Endohydrolysis of (1-&gt;4)-beta-D-glucosidic linkages in cellulose, lichenin and cereal beta-D-glucans.</text>
        <dbReference type="EC" id="3.2.1.4"/>
    </reaction>
</comment>
<evidence type="ECO:0000256" key="3">
    <source>
        <dbReference type="ARBA" id="ARBA00022801"/>
    </source>
</evidence>
<comment type="similarity">
    <text evidence="2 9">Belongs to the glycosyl hydrolase 7 (cellulase C) family.</text>
</comment>
<evidence type="ECO:0000256" key="1">
    <source>
        <dbReference type="ARBA" id="ARBA00000966"/>
    </source>
</evidence>
<evidence type="ECO:0000256" key="6">
    <source>
        <dbReference type="ARBA" id="ARBA00023277"/>
    </source>
</evidence>
<keyword evidence="7 9" id="KW-0326">Glycosidase</keyword>
<keyword evidence="10" id="KW-0732">Signal</keyword>
<dbReference type="EMBL" id="JANBVN010000043">
    <property type="protein sequence ID" value="KAJ9158007.1"/>
    <property type="molecule type" value="Genomic_DNA"/>
</dbReference>
<dbReference type="InterPro" id="IPR013320">
    <property type="entry name" value="ConA-like_dom_sf"/>
</dbReference>
<name>A0AA38SGA6_9PEZI</name>
<evidence type="ECO:0000256" key="4">
    <source>
        <dbReference type="ARBA" id="ARBA00023001"/>
    </source>
</evidence>
<dbReference type="EC" id="3.2.1.-" evidence="9"/>
<protein>
    <recommendedName>
        <fullName evidence="9">Glucanase</fullName>
        <ecNumber evidence="9">3.2.1.-</ecNumber>
    </recommendedName>
</protein>
<dbReference type="PANTHER" id="PTHR33753:SF1">
    <property type="entry name" value="ENDO-BETA-1,4-GLUCANASE CELB"/>
    <property type="match status" value="1"/>
</dbReference>
<evidence type="ECO:0000256" key="10">
    <source>
        <dbReference type="SAM" id="SignalP"/>
    </source>
</evidence>
<evidence type="ECO:0000313" key="12">
    <source>
        <dbReference type="Proteomes" id="UP001174691"/>
    </source>
</evidence>
<dbReference type="GO" id="GO:0030245">
    <property type="term" value="P:cellulose catabolic process"/>
    <property type="evidence" value="ECO:0007669"/>
    <property type="project" value="UniProtKB-KW"/>
</dbReference>
<feature type="chain" id="PRO_5041221918" description="Glucanase" evidence="10">
    <location>
        <begin position="19"/>
        <end position="428"/>
    </location>
</feature>
<dbReference type="PRINTS" id="PR00734">
    <property type="entry name" value="GLHYDRLASE7"/>
</dbReference>
<organism evidence="11 12">
    <name type="scientific">Coniochaeta hoffmannii</name>
    <dbReference type="NCBI Taxonomy" id="91930"/>
    <lineage>
        <taxon>Eukaryota</taxon>
        <taxon>Fungi</taxon>
        <taxon>Dikarya</taxon>
        <taxon>Ascomycota</taxon>
        <taxon>Pezizomycotina</taxon>
        <taxon>Sordariomycetes</taxon>
        <taxon>Sordariomycetidae</taxon>
        <taxon>Coniochaetales</taxon>
        <taxon>Coniochaetaceae</taxon>
        <taxon>Coniochaeta</taxon>
    </lineage>
</organism>
<dbReference type="Gene3D" id="2.70.100.10">
    <property type="entry name" value="Glycoside hydrolase, family 7, domain"/>
    <property type="match status" value="1"/>
</dbReference>
<dbReference type="PANTHER" id="PTHR33753">
    <property type="entry name" value="1,4-BETA-D-GLUCAN CELLOBIOHYDROLASE B"/>
    <property type="match status" value="1"/>
</dbReference>
<dbReference type="InterPro" id="IPR037019">
    <property type="entry name" value="Glyco_hydro_7_sf"/>
</dbReference>
<dbReference type="InterPro" id="IPR001722">
    <property type="entry name" value="Glyco_hydro_7"/>
</dbReference>
<keyword evidence="6" id="KW-0119">Carbohydrate metabolism</keyword>
<comment type="caution">
    <text evidence="11">The sequence shown here is derived from an EMBL/GenBank/DDBJ whole genome shotgun (WGS) entry which is preliminary data.</text>
</comment>
<dbReference type="SUPFAM" id="SSF49899">
    <property type="entry name" value="Concanavalin A-like lectins/glucanases"/>
    <property type="match status" value="1"/>
</dbReference>
<dbReference type="GO" id="GO:0008810">
    <property type="term" value="F:cellulase activity"/>
    <property type="evidence" value="ECO:0007669"/>
    <property type="project" value="UniProtKB-EC"/>
</dbReference>
<keyword evidence="4 9" id="KW-0136">Cellulose degradation</keyword>
<evidence type="ECO:0000256" key="5">
    <source>
        <dbReference type="ARBA" id="ARBA00023180"/>
    </source>
</evidence>
<keyword evidence="3 9" id="KW-0378">Hydrolase</keyword>
<dbReference type="AlphaFoldDB" id="A0AA38SGA6"/>
<evidence type="ECO:0000256" key="7">
    <source>
        <dbReference type="ARBA" id="ARBA00023295"/>
    </source>
</evidence>
<dbReference type="CDD" id="cd07999">
    <property type="entry name" value="GH7_CBH_EG"/>
    <property type="match status" value="1"/>
</dbReference>
<sequence>MAPHTLPVIAALLGAVAAQSVGTMSPEVHPKLTTWECTKAGGCKTKDTSVVLDSGSHWIHQKDNQALGCGDWGNPPNATVCPDLATCQKNCVMEGISDYSTHGVFTSGSTLTMKMLNPDGSSASPRIYLLAEGGKEYQMLQLTGKEFSFDVDVSKLPCGMNGALYLSEMEADGGASDLNTGGAAYGTGYCDAQCFTTPFINGVGNLEGKGSCCNEMDIWEANAPATQIAPHVCNQTSLYKCAGDECAFEGVCDKNGCGYNTYANGAKNFYGPGPSFAVDTTKPFTVVTQFPADDAGNLKEIRRSYVQGGKLIPQATVAIQGPPQVNYINEEYCQTTGARRYEELGGMKGMGGALSRGMVLAMSIWWDAGGNMNWLDSGNAGPCNATEGNPSVIVQVEPDPTVIFSNIKWGEIDSTYSAEPVKCKRREH</sequence>
<dbReference type="Pfam" id="PF00840">
    <property type="entry name" value="Glyco_hydro_7"/>
    <property type="match status" value="1"/>
</dbReference>